<reference evidence="2 3" key="1">
    <citation type="submission" date="2021-04" db="EMBL/GenBank/DDBJ databases">
        <authorList>
            <person name="Shkoporov A.N."/>
            <person name="Stockdale S.R."/>
            <person name="Guerin E."/>
            <person name="Ross R.P."/>
            <person name="Hill C."/>
        </authorList>
    </citation>
    <scope>NUCLEOTIDE SEQUENCE [LARGE SCALE GENOMIC DNA]</scope>
    <source>
        <strain evidence="3">cr123_1</strain>
    </source>
</reference>
<name>A0AAE7V1V0_9CAUD</name>
<keyword evidence="3" id="KW-1185">Reference proteome</keyword>
<dbReference type="RefSeq" id="YP_010358756.1">
    <property type="nucleotide sequence ID" value="NC_062766.1"/>
</dbReference>
<evidence type="ECO:0000313" key="2">
    <source>
        <dbReference type="EMBL" id="QWM89184.1"/>
    </source>
</evidence>
<protein>
    <submittedName>
        <fullName evidence="2">Phage portal protein</fullName>
    </submittedName>
</protein>
<dbReference type="GeneID" id="75691351"/>
<dbReference type="EMBL" id="MZ130476">
    <property type="protein sequence ID" value="QWM89184.1"/>
    <property type="molecule type" value="Genomic_DNA"/>
</dbReference>
<feature type="coiled-coil region" evidence="1">
    <location>
        <begin position="660"/>
        <end position="694"/>
    </location>
</feature>
<proteinExistence type="predicted"/>
<gene>
    <name evidence="2" type="primary">gp_15285</name>
</gene>
<dbReference type="KEGG" id="vg:75691351"/>
<sequence length="799" mass="92107">MYFSNNFNFPKQRVSAAERNKFEYYANCCDYVIAAGKSIARDDEVEQKYAFLKGEINPEFYKKTLNPYNAEKKEFTRFPATMRNYDIVNGVIRRYVGEYIQNPHDFIVGANNPEVVLSRDAKLRQELMQIVQAKIAERIQQNYQAFVQQGGQPEQFNPQDNFDIEAFVKKFNEDYIDDMSAQGQEILAVIDDLTDAAALYARAYFEWVAFGRVYTYSEVKGNQIIKRVVSNRDAFPVPNDNVLVEDYDMFAERRMMTLQQIIDEYYDMLDDKDKEYLDTYYINGRNISQDDKGLLYWDNYRQRYPDRCTKFSDKEREYFKSEPLMVRDFNTNLIEVWHVVWRGQVKKGILIYQSGGIIGERVVDEDYKLNIEAGDINIEWIWEPQVFEADRIGTRNNAVYPYKCRPIAYNRNGKLPYNGIMELLPGFGRFSIIDIILPYQVFGNIVAYHREMAIAKNKLNVLMIARSLLGKVPEDTIYRMAADGVLYIDDEDDQGMLKAQQVRMLNSQTSDYITQLGQLLAENEQAAMNKVDMTPQRYGEIANSAGKGVTEQAIIRGSMGSVIVEFMFDHMRAHDYQRDLDYSKLAWVDGLQTSYKDKNNGQLKYFSLDVNSHLYADYVIMPKLSAKERDKLNQYKQFAFSAAQNGDAAMAAAAIDGDNTAEIKKAINKFQELNRQHEEQMKQLDAQNAQALQQYELDKIQAQGEQDRQTLSLEKYLDSQIEAVKAMLSSTGGDSAASLAATNAANAAKNNIEREKVMNERQKIANDAKAQQLKAATDVYKADTQYKIAKENKNQYDKK</sequence>
<keyword evidence="1" id="KW-0175">Coiled coil</keyword>
<evidence type="ECO:0000256" key="1">
    <source>
        <dbReference type="SAM" id="Coils"/>
    </source>
</evidence>
<accession>A0AAE7V1V0</accession>
<dbReference type="Proteomes" id="UP000827429">
    <property type="component" value="Segment"/>
</dbReference>
<evidence type="ECO:0000313" key="3">
    <source>
        <dbReference type="Proteomes" id="UP000827429"/>
    </source>
</evidence>
<organism evidence="2 3">
    <name type="scientific">uncultured phage cr123_1</name>
    <dbReference type="NCBI Taxonomy" id="2986401"/>
    <lineage>
        <taxon>Viruses</taxon>
        <taxon>Duplodnaviria</taxon>
        <taxon>Heunggongvirae</taxon>
        <taxon>Uroviricota</taxon>
        <taxon>Caudoviricetes</taxon>
        <taxon>Crassvirales</taxon>
        <taxon>Intestiviridae</taxon>
        <taxon>Crudevirinae</taxon>
        <taxon>Delmidovirus</taxon>
        <taxon>Delmidovirus copri</taxon>
    </lineage>
</organism>